<proteinExistence type="predicted"/>
<organism evidence="1">
    <name type="scientific">Nothobranchius korthausae</name>
    <dbReference type="NCBI Taxonomy" id="1143690"/>
    <lineage>
        <taxon>Eukaryota</taxon>
        <taxon>Metazoa</taxon>
        <taxon>Chordata</taxon>
        <taxon>Craniata</taxon>
        <taxon>Vertebrata</taxon>
        <taxon>Euteleostomi</taxon>
        <taxon>Actinopterygii</taxon>
        <taxon>Neopterygii</taxon>
        <taxon>Teleostei</taxon>
        <taxon>Neoteleostei</taxon>
        <taxon>Acanthomorphata</taxon>
        <taxon>Ovalentaria</taxon>
        <taxon>Atherinomorphae</taxon>
        <taxon>Cyprinodontiformes</taxon>
        <taxon>Nothobranchiidae</taxon>
        <taxon>Nothobranchius</taxon>
    </lineage>
</organism>
<protein>
    <submittedName>
        <fullName evidence="1">Acyl-CoA synthetase family member 3</fullName>
    </submittedName>
</protein>
<reference evidence="1" key="1">
    <citation type="submission" date="2016-05" db="EMBL/GenBank/DDBJ databases">
        <authorList>
            <person name="Lavstsen T."/>
            <person name="Jespersen J.S."/>
        </authorList>
    </citation>
    <scope>NUCLEOTIDE SEQUENCE</scope>
    <source>
        <tissue evidence="1">Brain</tissue>
    </source>
</reference>
<dbReference type="AlphaFoldDB" id="A0A1A8GUW1"/>
<dbReference type="EMBL" id="HAEC01006671">
    <property type="protein sequence ID" value="SBQ74809.1"/>
    <property type="molecule type" value="Transcribed_RNA"/>
</dbReference>
<reference evidence="1" key="2">
    <citation type="submission" date="2016-06" db="EMBL/GenBank/DDBJ databases">
        <title>The genome of a short-lived fish provides insights into sex chromosome evolution and the genetic control of aging.</title>
        <authorList>
            <person name="Reichwald K."/>
            <person name="Felder M."/>
            <person name="Petzold A."/>
            <person name="Koch P."/>
            <person name="Groth M."/>
            <person name="Platzer M."/>
        </authorList>
    </citation>
    <scope>NUCLEOTIDE SEQUENCE</scope>
    <source>
        <tissue evidence="1">Brain</tissue>
    </source>
</reference>
<feature type="non-terminal residue" evidence="1">
    <location>
        <position position="1"/>
    </location>
</feature>
<name>A0A1A8GUW1_9TELE</name>
<evidence type="ECO:0000313" key="1">
    <source>
        <dbReference type="EMBL" id="SBQ74809.1"/>
    </source>
</evidence>
<sequence length="71" mass="8269">FYLPKKMKWRRLGRSISAINATASHFVQQLHKKYPNKNTQTQRLKILKQFPSQTEALLRPFPGASSVVTWV</sequence>
<gene>
    <name evidence="1" type="primary">CR848706.1</name>
</gene>
<accession>A0A1A8GUW1</accession>
<feature type="non-terminal residue" evidence="1">
    <location>
        <position position="71"/>
    </location>
</feature>